<accession>A0A2T9YAQ8</accession>
<evidence type="ECO:0000313" key="1">
    <source>
        <dbReference type="EMBL" id="PVU89423.1"/>
    </source>
</evidence>
<gene>
    <name evidence="1" type="ORF">BB561_005361</name>
</gene>
<dbReference type="Proteomes" id="UP000245383">
    <property type="component" value="Unassembled WGS sequence"/>
</dbReference>
<organism evidence="1 2">
    <name type="scientific">Smittium simulii</name>
    <dbReference type="NCBI Taxonomy" id="133385"/>
    <lineage>
        <taxon>Eukaryota</taxon>
        <taxon>Fungi</taxon>
        <taxon>Fungi incertae sedis</taxon>
        <taxon>Zoopagomycota</taxon>
        <taxon>Kickxellomycotina</taxon>
        <taxon>Harpellomycetes</taxon>
        <taxon>Harpellales</taxon>
        <taxon>Legeriomycetaceae</taxon>
        <taxon>Smittium</taxon>
    </lineage>
</organism>
<evidence type="ECO:0000313" key="2">
    <source>
        <dbReference type="Proteomes" id="UP000245383"/>
    </source>
</evidence>
<proteinExistence type="predicted"/>
<dbReference type="AlphaFoldDB" id="A0A2T9YAQ8"/>
<protein>
    <submittedName>
        <fullName evidence="1">Uncharacterized protein</fullName>
    </submittedName>
</protein>
<sequence>MKIVFAILAAVVTAWPVLENEDKLYGIPDNYDIVTKAATPGILTAFEKMTVAAKDKISGANFVFVPSEVPFYSNVSVVAYSVDTGKLITNIGAVNMSFYDFLGNKKGGVLTAGIPADKVTELYEKTNQTAARITMLAKLSNETEPTKWAGDSYIMAFV</sequence>
<reference evidence="1 2" key="1">
    <citation type="journal article" date="2018" name="MBio">
        <title>Comparative Genomics Reveals the Core Gene Toolbox for the Fungus-Insect Symbiosis.</title>
        <authorList>
            <person name="Wang Y."/>
            <person name="Stata M."/>
            <person name="Wang W."/>
            <person name="Stajich J.E."/>
            <person name="White M.M."/>
            <person name="Moncalvo J.M."/>
        </authorList>
    </citation>
    <scope>NUCLEOTIDE SEQUENCE [LARGE SCALE GENOMIC DNA]</scope>
    <source>
        <strain evidence="1 2">SWE-8-4</strain>
    </source>
</reference>
<name>A0A2T9YAQ8_9FUNG</name>
<dbReference type="EMBL" id="MBFR01000315">
    <property type="protein sequence ID" value="PVU89423.1"/>
    <property type="molecule type" value="Genomic_DNA"/>
</dbReference>
<comment type="caution">
    <text evidence="1">The sequence shown here is derived from an EMBL/GenBank/DDBJ whole genome shotgun (WGS) entry which is preliminary data.</text>
</comment>
<keyword evidence="2" id="KW-1185">Reference proteome</keyword>